<dbReference type="PANTHER" id="PTHR35287">
    <property type="entry name" value="SI:ZFOS-911D5.4"/>
    <property type="match status" value="1"/>
</dbReference>
<evidence type="ECO:0000313" key="2">
    <source>
        <dbReference type="Proteomes" id="UP000236630"/>
    </source>
</evidence>
<dbReference type="EMBL" id="BDQV01000296">
    <property type="protein sequence ID" value="GAY62189.1"/>
    <property type="molecule type" value="Genomic_DNA"/>
</dbReference>
<protein>
    <submittedName>
        <fullName evidence="1">Uncharacterized protein</fullName>
    </submittedName>
</protein>
<comment type="caution">
    <text evidence="1">The sequence shown here is derived from an EMBL/GenBank/DDBJ whole genome shotgun (WGS) entry which is preliminary data.</text>
</comment>
<accession>A0A2H5QC24</accession>
<keyword evidence="2" id="KW-1185">Reference proteome</keyword>
<dbReference type="PANTHER" id="PTHR35287:SF1">
    <property type="entry name" value="SI:ZFOS-911D5.4"/>
    <property type="match status" value="1"/>
</dbReference>
<sequence length="125" mass="14251">MFGLLSFNKEGNKFFTMCRLEVKGNKYVLGEFLEFKGKQEDIQALRYIKRSKVSRLVVQKTSMFGLAPSRLQVLYSSRDYRSEGAASEWNEVTVRSSTEVLFQPANSTKVRKFKLSSVTSMSLSA</sequence>
<proteinExistence type="predicted"/>
<evidence type="ECO:0000313" key="1">
    <source>
        <dbReference type="EMBL" id="GAY62189.1"/>
    </source>
</evidence>
<reference evidence="1 2" key="1">
    <citation type="journal article" date="2017" name="Front. Genet.">
        <title>Draft sequencing of the heterozygous diploid genome of Satsuma (Citrus unshiu Marc.) using a hybrid assembly approach.</title>
        <authorList>
            <person name="Shimizu T."/>
            <person name="Tanizawa Y."/>
            <person name="Mochizuki T."/>
            <person name="Nagasaki H."/>
            <person name="Yoshioka T."/>
            <person name="Toyoda A."/>
            <person name="Fujiyama A."/>
            <person name="Kaminuma E."/>
            <person name="Nakamura Y."/>
        </authorList>
    </citation>
    <scope>NUCLEOTIDE SEQUENCE [LARGE SCALE GENOMIC DNA]</scope>
    <source>
        <strain evidence="2">cv. Miyagawa wase</strain>
    </source>
</reference>
<organism evidence="1 2">
    <name type="scientific">Citrus unshiu</name>
    <name type="common">Satsuma mandarin</name>
    <name type="synonym">Citrus nobilis var. unshiu</name>
    <dbReference type="NCBI Taxonomy" id="55188"/>
    <lineage>
        <taxon>Eukaryota</taxon>
        <taxon>Viridiplantae</taxon>
        <taxon>Streptophyta</taxon>
        <taxon>Embryophyta</taxon>
        <taxon>Tracheophyta</taxon>
        <taxon>Spermatophyta</taxon>
        <taxon>Magnoliopsida</taxon>
        <taxon>eudicotyledons</taxon>
        <taxon>Gunneridae</taxon>
        <taxon>Pentapetalae</taxon>
        <taxon>rosids</taxon>
        <taxon>malvids</taxon>
        <taxon>Sapindales</taxon>
        <taxon>Rutaceae</taxon>
        <taxon>Aurantioideae</taxon>
        <taxon>Citrus</taxon>
    </lineage>
</organism>
<dbReference type="AlphaFoldDB" id="A0A2H5QC24"/>
<name>A0A2H5QC24_CITUN</name>
<dbReference type="Proteomes" id="UP000236630">
    <property type="component" value="Unassembled WGS sequence"/>
</dbReference>
<gene>
    <name evidence="1" type="ORF">CUMW_215820</name>
</gene>